<dbReference type="Gene3D" id="3.60.10.10">
    <property type="entry name" value="Endonuclease/exonuclease/phosphatase"/>
    <property type="match status" value="1"/>
</dbReference>
<feature type="compositionally biased region" description="Basic and acidic residues" evidence="1">
    <location>
        <begin position="1"/>
        <end position="17"/>
    </location>
</feature>
<evidence type="ECO:0000313" key="3">
    <source>
        <dbReference type="EMBL" id="KEH23489.1"/>
    </source>
</evidence>
<feature type="domain" description="Endonuclease/exonuclease/phosphatase" evidence="2">
    <location>
        <begin position="607"/>
        <end position="757"/>
    </location>
</feature>
<dbReference type="AlphaFoldDB" id="A0A072U1A4"/>
<dbReference type="GO" id="GO:0004519">
    <property type="term" value="F:endonuclease activity"/>
    <property type="evidence" value="ECO:0007669"/>
    <property type="project" value="UniProtKB-KW"/>
</dbReference>
<dbReference type="EnsemblPlants" id="KEH23489">
    <property type="protein sequence ID" value="KEH23489"/>
    <property type="gene ID" value="MTR_7g083690"/>
</dbReference>
<accession>A0A072U1A4</accession>
<reference evidence="4" key="3">
    <citation type="submission" date="2015-04" db="UniProtKB">
        <authorList>
            <consortium name="EnsemblPlants"/>
        </authorList>
    </citation>
    <scope>IDENTIFICATION</scope>
    <source>
        <strain evidence="4">cv. Jemalong A17</strain>
    </source>
</reference>
<reference evidence="3 5" key="1">
    <citation type="journal article" date="2011" name="Nature">
        <title>The Medicago genome provides insight into the evolution of rhizobial symbioses.</title>
        <authorList>
            <person name="Young N.D."/>
            <person name="Debelle F."/>
            <person name="Oldroyd G.E."/>
            <person name="Geurts R."/>
            <person name="Cannon S.B."/>
            <person name="Udvardi M.K."/>
            <person name="Benedito V.A."/>
            <person name="Mayer K.F."/>
            <person name="Gouzy J."/>
            <person name="Schoof H."/>
            <person name="Van de Peer Y."/>
            <person name="Proost S."/>
            <person name="Cook D.R."/>
            <person name="Meyers B.C."/>
            <person name="Spannagl M."/>
            <person name="Cheung F."/>
            <person name="De Mita S."/>
            <person name="Krishnakumar V."/>
            <person name="Gundlach H."/>
            <person name="Zhou S."/>
            <person name="Mudge J."/>
            <person name="Bharti A.K."/>
            <person name="Murray J.D."/>
            <person name="Naoumkina M.A."/>
            <person name="Rosen B."/>
            <person name="Silverstein K.A."/>
            <person name="Tang H."/>
            <person name="Rombauts S."/>
            <person name="Zhao P.X."/>
            <person name="Zhou P."/>
            <person name="Barbe V."/>
            <person name="Bardou P."/>
            <person name="Bechner M."/>
            <person name="Bellec A."/>
            <person name="Berger A."/>
            <person name="Berges H."/>
            <person name="Bidwell S."/>
            <person name="Bisseling T."/>
            <person name="Choisne N."/>
            <person name="Couloux A."/>
            <person name="Denny R."/>
            <person name="Deshpande S."/>
            <person name="Dai X."/>
            <person name="Doyle J.J."/>
            <person name="Dudez A.M."/>
            <person name="Farmer A.D."/>
            <person name="Fouteau S."/>
            <person name="Franken C."/>
            <person name="Gibelin C."/>
            <person name="Gish J."/>
            <person name="Goldstein S."/>
            <person name="Gonzalez A.J."/>
            <person name="Green P.J."/>
            <person name="Hallab A."/>
            <person name="Hartog M."/>
            <person name="Hua A."/>
            <person name="Humphray S.J."/>
            <person name="Jeong D.H."/>
            <person name="Jing Y."/>
            <person name="Jocker A."/>
            <person name="Kenton S.M."/>
            <person name="Kim D.J."/>
            <person name="Klee K."/>
            <person name="Lai H."/>
            <person name="Lang C."/>
            <person name="Lin S."/>
            <person name="Macmil S.L."/>
            <person name="Magdelenat G."/>
            <person name="Matthews L."/>
            <person name="McCorrison J."/>
            <person name="Monaghan E.L."/>
            <person name="Mun J.H."/>
            <person name="Najar F.Z."/>
            <person name="Nicholson C."/>
            <person name="Noirot C."/>
            <person name="O'Bleness M."/>
            <person name="Paule C.R."/>
            <person name="Poulain J."/>
            <person name="Prion F."/>
            <person name="Qin B."/>
            <person name="Qu C."/>
            <person name="Retzel E.F."/>
            <person name="Riddle C."/>
            <person name="Sallet E."/>
            <person name="Samain S."/>
            <person name="Samson N."/>
            <person name="Sanders I."/>
            <person name="Saurat O."/>
            <person name="Scarpelli C."/>
            <person name="Schiex T."/>
            <person name="Segurens B."/>
            <person name="Severin A.J."/>
            <person name="Sherrier D.J."/>
            <person name="Shi R."/>
            <person name="Sims S."/>
            <person name="Singer S.R."/>
            <person name="Sinharoy S."/>
            <person name="Sterck L."/>
            <person name="Viollet A."/>
            <person name="Wang B.B."/>
            <person name="Wang K."/>
            <person name="Wang M."/>
            <person name="Wang X."/>
            <person name="Warfsmann J."/>
            <person name="Weissenbach J."/>
            <person name="White D.D."/>
            <person name="White J.D."/>
            <person name="Wiley G.B."/>
            <person name="Wincker P."/>
            <person name="Xing Y."/>
            <person name="Yang L."/>
            <person name="Yao Z."/>
            <person name="Ying F."/>
            <person name="Zhai J."/>
            <person name="Zhou L."/>
            <person name="Zuber A."/>
            <person name="Denarie J."/>
            <person name="Dixon R.A."/>
            <person name="May G.D."/>
            <person name="Schwartz D.C."/>
            <person name="Rogers J."/>
            <person name="Quetier F."/>
            <person name="Town C.D."/>
            <person name="Roe B.A."/>
        </authorList>
    </citation>
    <scope>NUCLEOTIDE SEQUENCE [LARGE SCALE GENOMIC DNA]</scope>
    <source>
        <strain evidence="3">A17</strain>
        <strain evidence="4 5">cv. Jemalong A17</strain>
    </source>
</reference>
<evidence type="ECO:0000313" key="4">
    <source>
        <dbReference type="EnsemblPlants" id="KEH23489"/>
    </source>
</evidence>
<reference evidence="3 5" key="2">
    <citation type="journal article" date="2014" name="BMC Genomics">
        <title>An improved genome release (version Mt4.0) for the model legume Medicago truncatula.</title>
        <authorList>
            <person name="Tang H."/>
            <person name="Krishnakumar V."/>
            <person name="Bidwell S."/>
            <person name="Rosen B."/>
            <person name="Chan A."/>
            <person name="Zhou S."/>
            <person name="Gentzbittel L."/>
            <person name="Childs K.L."/>
            <person name="Yandell M."/>
            <person name="Gundlach H."/>
            <person name="Mayer K.F."/>
            <person name="Schwartz D.C."/>
            <person name="Town C.D."/>
        </authorList>
    </citation>
    <scope>GENOME REANNOTATION</scope>
    <source>
        <strain evidence="3">A17</strain>
        <strain evidence="4 5">cv. Jemalong A17</strain>
    </source>
</reference>
<feature type="region of interest" description="Disordered" evidence="1">
    <location>
        <begin position="514"/>
        <end position="533"/>
    </location>
</feature>
<keyword evidence="3" id="KW-0540">Nuclease</keyword>
<dbReference type="InterPro" id="IPR005135">
    <property type="entry name" value="Endo/exonuclease/phosphatase"/>
</dbReference>
<keyword evidence="3" id="KW-0378">Hydrolase</keyword>
<proteinExistence type="predicted"/>
<organism evidence="3 5">
    <name type="scientific">Medicago truncatula</name>
    <name type="common">Barrel medic</name>
    <name type="synonym">Medicago tribuloides</name>
    <dbReference type="NCBI Taxonomy" id="3880"/>
    <lineage>
        <taxon>Eukaryota</taxon>
        <taxon>Viridiplantae</taxon>
        <taxon>Streptophyta</taxon>
        <taxon>Embryophyta</taxon>
        <taxon>Tracheophyta</taxon>
        <taxon>Spermatophyta</taxon>
        <taxon>Magnoliopsida</taxon>
        <taxon>eudicotyledons</taxon>
        <taxon>Gunneridae</taxon>
        <taxon>Pentapetalae</taxon>
        <taxon>rosids</taxon>
        <taxon>fabids</taxon>
        <taxon>Fabales</taxon>
        <taxon>Fabaceae</taxon>
        <taxon>Papilionoideae</taxon>
        <taxon>50 kb inversion clade</taxon>
        <taxon>NPAAA clade</taxon>
        <taxon>Hologalegina</taxon>
        <taxon>IRL clade</taxon>
        <taxon>Trifolieae</taxon>
        <taxon>Medicago</taxon>
    </lineage>
</organism>
<dbReference type="PANTHER" id="PTHR34427">
    <property type="entry name" value="DUF4283 DOMAIN PROTEIN"/>
    <property type="match status" value="1"/>
</dbReference>
<evidence type="ECO:0000313" key="5">
    <source>
        <dbReference type="Proteomes" id="UP000002051"/>
    </source>
</evidence>
<dbReference type="PANTHER" id="PTHR34427:SF5">
    <property type="entry name" value="DUF4283 DOMAIN-CONTAINING PROTEIN"/>
    <property type="match status" value="1"/>
</dbReference>
<sequence>MRVWQDQRRSHGADIGKSRWSSRANRDQQGASNDDYNIDRRTKLMQQGGFPVNQQRYSDKENCSKANCSKATFYFTNFPESLPVFRVRQYFESVKNRDKLEQALNNIWIDDYRVWAREARFDRFAKLDEEVRVSNNVVRKAGQFQPVVLTHGVGIENVRLGKKEEEVRVVAEKNIVKDRVWASEGMVASVVSGDSSLSLQQRVEDAGFSNVVVTPMGSDRVFLYCTGGEDIWTVFNDVVHFFGMLFSDLHRWSSEDIIYERGDWIIIYGIPVHAWNEDFYKICVSGSGRFIRSDDCTAVDRARLDFARVLISTTFLEVVNYTFEVVIDGCNYLLKLVEEWDCNLGEDAFLSEEEPDSRLESLTFKDYASLEDLNGEMNDLVDDLKEKWLNGADLHAGITNTAADPSRAVVESEMPGAKILKSVDKLDVGVSKVESIQNQAILKAGSCSKEAKEISFSMLKSTSKPIKCKYKQAGVALNYSVGFIKRIARLPSKDRKEILKVLKKQNRKRKLMIKASKAASNSLSNSSNNSNSSVNKDWENWVVLHGKKEVAAEDVKDIGKALGVNFKGDKNNSFNLLSKEGKKEWRAERGSSLLKEGGEGGGKMKILSYNVRGLGSFEKRAEVRNFIREKNPFVVCLQESKLSMVDDYIINSIWGNVGCEYSYQASIGASGGLLTVWNPLLVEVWCTITFRYVLIIKVKVLSTDQDFIIANVYAPCDTLAKQDLWVRLSQFLTANGDVNVCVCGDFNYVRSEEERRGRNVVFRQVDADNFNNFIDISFLIDLPICGRLFTWYRGDGEQVAYQRGLSDHVPLVLSVDDENWGPRPLRLLKCWADYQGYTDFVRDKLNSFVLDGWGGHVLKIKLKMIKNSLKVWHQQHSKNIESKIAEVKNRMSCLDSKGKEFNLLEEETQEIRELSVKLHSLSRVHTSMNWQKAMMNWVREGDANSKFFHNMMSNRQRRNSLHLIHVDGVLVEGVQNIRAAALNHFATQFRASEGIRPGIQGLNFWKLSYAQSGSLIRPFSLDEVKQAVWDCESFKSLGPDGINLGFIKDFLNELKDDFMKFLLDFHRNGKLMKGVNSTFIAIIPKVASPQKLGDFRPISLVGCMYKVLANVLANRLRSILSYVV</sequence>
<dbReference type="EMBL" id="CM001223">
    <property type="protein sequence ID" value="KEH23489.1"/>
    <property type="molecule type" value="Genomic_DNA"/>
</dbReference>
<dbReference type="InterPro" id="IPR036691">
    <property type="entry name" value="Endo/exonu/phosph_ase_sf"/>
</dbReference>
<keyword evidence="5" id="KW-1185">Reference proteome</keyword>
<dbReference type="SUPFAM" id="SSF56219">
    <property type="entry name" value="DNase I-like"/>
    <property type="match status" value="1"/>
</dbReference>
<feature type="compositionally biased region" description="Polar residues" evidence="1">
    <location>
        <begin position="19"/>
        <end position="35"/>
    </location>
</feature>
<feature type="region of interest" description="Disordered" evidence="1">
    <location>
        <begin position="1"/>
        <end position="38"/>
    </location>
</feature>
<gene>
    <name evidence="3" type="ordered locus">MTR_7g083690</name>
</gene>
<evidence type="ECO:0000256" key="1">
    <source>
        <dbReference type="SAM" id="MobiDB-lite"/>
    </source>
</evidence>
<dbReference type="STRING" id="3880.A0A072U1A4"/>
<keyword evidence="3" id="KW-0255">Endonuclease</keyword>
<dbReference type="Proteomes" id="UP000002051">
    <property type="component" value="Unassembled WGS sequence"/>
</dbReference>
<protein>
    <submittedName>
        <fullName evidence="3">Endonuclease/exonuclease/phosphatase family protein</fullName>
    </submittedName>
</protein>
<name>A0A072U1A4_MEDTR</name>
<evidence type="ECO:0000259" key="2">
    <source>
        <dbReference type="Pfam" id="PF03372"/>
    </source>
</evidence>
<dbReference type="HOGENOM" id="CLU_279971_0_0_1"/>
<dbReference type="Pfam" id="PF03372">
    <property type="entry name" value="Exo_endo_phos"/>
    <property type="match status" value="1"/>
</dbReference>